<comment type="subcellular location">
    <subcellularLocation>
        <location evidence="1">Cell membrane</location>
        <topology evidence="1">Multi-pass membrane protein</topology>
    </subcellularLocation>
</comment>
<sequence>MIVGEKMGKNVSIAGSKQVGNDLTQGPVMKSLLLFALPIVVANLIQQIYSMVDLMVIGQFVGNIGTTGVSVGGEISDFLTPVATAFATAGQIYIGQLAGAKREKEQKEAIGSFLTLMMLVSIGFMVIAIVLWRPILRMLNCPEEAFGQAASYLIITCIGLPFIFGYNAVCGVLRGMGESKRPMIFIIIAAAANIFLDILLVAVIPLQAAGTAIATVVSQLASFIAAFVYMYRHREHFDFELKFSYFRMRKESVKIILMLGLPQVARSMLVRVSMFWVNARVNSFGIIASSTNGVGNKLQKFLEIATSSLSQAGGAMVSQNIGAEKYERTKKVVYCTCISSVVSAGIISLGVFFFPKAIFGIFTIDGEVLNMGVIYLHIMIIHFFASAVTSSFQCAVIGAGNAMLNFVIGIMDGIICKIGFSLIFEMLLGWGVYSYFWGTAVSRIIPGIICIAYFYSGRWKKRKLIKK</sequence>
<dbReference type="GO" id="GO:0015297">
    <property type="term" value="F:antiporter activity"/>
    <property type="evidence" value="ECO:0007669"/>
    <property type="project" value="InterPro"/>
</dbReference>
<dbReference type="PANTHER" id="PTHR43549:SF3">
    <property type="entry name" value="MULTIDRUG RESISTANCE PROTEIN YPNP-RELATED"/>
    <property type="match status" value="1"/>
</dbReference>
<dbReference type="GO" id="GO:0005886">
    <property type="term" value="C:plasma membrane"/>
    <property type="evidence" value="ECO:0007669"/>
    <property type="project" value="UniProtKB-SubCell"/>
</dbReference>
<proteinExistence type="predicted"/>
<dbReference type="NCBIfam" id="TIGR00797">
    <property type="entry name" value="matE"/>
    <property type="match status" value="1"/>
</dbReference>
<dbReference type="Pfam" id="PF01554">
    <property type="entry name" value="MatE"/>
    <property type="match status" value="2"/>
</dbReference>
<dbReference type="EMBL" id="ADLN01000127">
    <property type="protein sequence ID" value="EHI57026.1"/>
    <property type="molecule type" value="Genomic_DNA"/>
</dbReference>
<dbReference type="PIRSF" id="PIRSF006603">
    <property type="entry name" value="DinF"/>
    <property type="match status" value="1"/>
</dbReference>
<feature type="transmembrane region" description="Helical" evidence="7">
    <location>
        <begin position="185"/>
        <end position="206"/>
    </location>
</feature>
<dbReference type="InterPro" id="IPR002528">
    <property type="entry name" value="MATE_fam"/>
</dbReference>
<feature type="transmembrane region" description="Helical" evidence="7">
    <location>
        <begin position="403"/>
        <end position="423"/>
    </location>
</feature>
<evidence type="ECO:0000256" key="5">
    <source>
        <dbReference type="ARBA" id="ARBA00022989"/>
    </source>
</evidence>
<keyword evidence="5 7" id="KW-1133">Transmembrane helix</keyword>
<evidence type="ECO:0008006" key="10">
    <source>
        <dbReference type="Google" id="ProtNLM"/>
    </source>
</evidence>
<feature type="transmembrane region" description="Helical" evidence="7">
    <location>
        <begin position="110"/>
        <end position="132"/>
    </location>
</feature>
<accession>G5IN55</accession>
<feature type="transmembrane region" description="Helical" evidence="7">
    <location>
        <begin position="152"/>
        <end position="173"/>
    </location>
</feature>
<evidence type="ECO:0000256" key="4">
    <source>
        <dbReference type="ARBA" id="ARBA00022692"/>
    </source>
</evidence>
<dbReference type="CDD" id="cd13138">
    <property type="entry name" value="MATE_yoeA_like"/>
    <property type="match status" value="1"/>
</dbReference>
<keyword evidence="9" id="KW-1185">Reference proteome</keyword>
<dbReference type="RefSeq" id="WP_006782921.1">
    <property type="nucleotide sequence ID" value="NZ_CP040506.1"/>
</dbReference>
<dbReference type="InterPro" id="IPR048279">
    <property type="entry name" value="MdtK-like"/>
</dbReference>
<reference evidence="8 9" key="1">
    <citation type="submission" date="2011-08" db="EMBL/GenBank/DDBJ databases">
        <title>The Genome Sequence of Clostridium hathewayi WAL-18680.</title>
        <authorList>
            <consortium name="The Broad Institute Genome Sequencing Platform"/>
            <person name="Earl A."/>
            <person name="Ward D."/>
            <person name="Feldgarden M."/>
            <person name="Gevers D."/>
            <person name="Finegold S.M."/>
            <person name="Summanen P.H."/>
            <person name="Molitoris D.R."/>
            <person name="Song M."/>
            <person name="Daigneault M."/>
            <person name="Allen-Vercoe E."/>
            <person name="Young S.K."/>
            <person name="Zeng Q."/>
            <person name="Gargeya S."/>
            <person name="Fitzgerald M."/>
            <person name="Haas B."/>
            <person name="Abouelleil A."/>
            <person name="Alvarado L."/>
            <person name="Arachchi H.M."/>
            <person name="Berlin A."/>
            <person name="Brown A."/>
            <person name="Chapman S.B."/>
            <person name="Chen Z."/>
            <person name="Dunbar C."/>
            <person name="Freedman E."/>
            <person name="Gearin G."/>
            <person name="Gellesch M."/>
            <person name="Goldberg J."/>
            <person name="Griggs A."/>
            <person name="Gujja S."/>
            <person name="Heiman D."/>
            <person name="Howarth C."/>
            <person name="Larson L."/>
            <person name="Lui A."/>
            <person name="MacDonald P.J.P."/>
            <person name="Montmayeur A."/>
            <person name="Murphy C."/>
            <person name="Neiman D."/>
            <person name="Pearson M."/>
            <person name="Priest M."/>
            <person name="Roberts A."/>
            <person name="Saif S."/>
            <person name="Shea T."/>
            <person name="Shenoy N."/>
            <person name="Sisk P."/>
            <person name="Stolte C."/>
            <person name="Sykes S."/>
            <person name="Wortman J."/>
            <person name="Nusbaum C."/>
            <person name="Birren B."/>
        </authorList>
    </citation>
    <scope>NUCLEOTIDE SEQUENCE [LARGE SCALE GENOMIC DNA]</scope>
    <source>
        <strain evidence="8 9">WAL-18680</strain>
    </source>
</reference>
<dbReference type="Proteomes" id="UP000005384">
    <property type="component" value="Unassembled WGS sequence"/>
</dbReference>
<dbReference type="InterPro" id="IPR052031">
    <property type="entry name" value="Membrane_Transporter-Flippase"/>
</dbReference>
<feature type="transmembrane region" description="Helical" evidence="7">
    <location>
        <begin position="212"/>
        <end position="231"/>
    </location>
</feature>
<keyword evidence="3" id="KW-1003">Cell membrane</keyword>
<dbReference type="PANTHER" id="PTHR43549">
    <property type="entry name" value="MULTIDRUG RESISTANCE PROTEIN YPNP-RELATED"/>
    <property type="match status" value="1"/>
</dbReference>
<evidence type="ECO:0000256" key="2">
    <source>
        <dbReference type="ARBA" id="ARBA00022448"/>
    </source>
</evidence>
<evidence type="ECO:0000256" key="3">
    <source>
        <dbReference type="ARBA" id="ARBA00022475"/>
    </source>
</evidence>
<feature type="transmembrane region" description="Helical" evidence="7">
    <location>
        <begin position="28"/>
        <end position="45"/>
    </location>
</feature>
<evidence type="ECO:0000256" key="6">
    <source>
        <dbReference type="ARBA" id="ARBA00023136"/>
    </source>
</evidence>
<feature type="transmembrane region" description="Helical" evidence="7">
    <location>
        <begin position="374"/>
        <end position="396"/>
    </location>
</feature>
<evidence type="ECO:0000256" key="1">
    <source>
        <dbReference type="ARBA" id="ARBA00004651"/>
    </source>
</evidence>
<dbReference type="HOGENOM" id="CLU_012893_5_0_9"/>
<dbReference type="PATRIC" id="fig|742737.3.peg.4916"/>
<keyword evidence="6 7" id="KW-0472">Membrane</keyword>
<name>G5IN55_9FIRM</name>
<dbReference type="AlphaFoldDB" id="G5IN55"/>
<gene>
    <name evidence="8" type="ORF">HMPREF9473_04933</name>
</gene>
<comment type="caution">
    <text evidence="8">The sequence shown here is derived from an EMBL/GenBank/DDBJ whole genome shotgun (WGS) entry which is preliminary data.</text>
</comment>
<evidence type="ECO:0000313" key="9">
    <source>
        <dbReference type="Proteomes" id="UP000005384"/>
    </source>
</evidence>
<feature type="transmembrane region" description="Helical" evidence="7">
    <location>
        <begin position="435"/>
        <end position="456"/>
    </location>
</feature>
<feature type="transmembrane region" description="Helical" evidence="7">
    <location>
        <begin position="332"/>
        <end position="354"/>
    </location>
</feature>
<evidence type="ECO:0000256" key="7">
    <source>
        <dbReference type="SAM" id="Phobius"/>
    </source>
</evidence>
<evidence type="ECO:0000313" key="8">
    <source>
        <dbReference type="EMBL" id="EHI57026.1"/>
    </source>
</evidence>
<dbReference type="GO" id="GO:0042910">
    <property type="term" value="F:xenobiotic transmembrane transporter activity"/>
    <property type="evidence" value="ECO:0007669"/>
    <property type="project" value="InterPro"/>
</dbReference>
<keyword evidence="4 7" id="KW-0812">Transmembrane</keyword>
<keyword evidence="2" id="KW-0813">Transport</keyword>
<organism evidence="8 9">
    <name type="scientific">Hungatella hathewayi WAL-18680</name>
    <dbReference type="NCBI Taxonomy" id="742737"/>
    <lineage>
        <taxon>Bacteria</taxon>
        <taxon>Bacillati</taxon>
        <taxon>Bacillota</taxon>
        <taxon>Clostridia</taxon>
        <taxon>Lachnospirales</taxon>
        <taxon>Lachnospiraceae</taxon>
        <taxon>Hungatella</taxon>
    </lineage>
</organism>
<protein>
    <recommendedName>
        <fullName evidence="10">MATE efflux family protein</fullName>
    </recommendedName>
</protein>